<proteinExistence type="predicted"/>
<reference evidence="1" key="1">
    <citation type="submission" date="2018-09" db="EMBL/GenBank/DDBJ databases">
        <title>A genomic encyclopedia of anaerobic methanotrophic archaea.</title>
        <authorList>
            <person name="Skennerton C.T."/>
            <person name="Chadwick G.L."/>
            <person name="Laso-Perez R."/>
            <person name="Leu A.O."/>
            <person name="Speth D.R."/>
            <person name="Yu H."/>
            <person name="Morgan-Lang C."/>
            <person name="Hatzenpichler R."/>
            <person name="Goudeau D."/>
            <person name="Malmstrom R."/>
            <person name="Woyke T."/>
            <person name="Hallam S."/>
            <person name="Tyson G.W."/>
            <person name="Wegener G."/>
            <person name="Boetius A."/>
            <person name="Orphan V.J."/>
        </authorList>
    </citation>
    <scope>NUCLEOTIDE SEQUENCE</scope>
    <source>
        <strain evidence="1">CONS3730D10UFb2</strain>
    </source>
</reference>
<keyword evidence="1" id="KW-0547">Nucleotide-binding</keyword>
<evidence type="ECO:0000313" key="2">
    <source>
        <dbReference type="Proteomes" id="UP000315423"/>
    </source>
</evidence>
<evidence type="ECO:0000313" key="1">
    <source>
        <dbReference type="EMBL" id="TKY91883.1"/>
    </source>
</evidence>
<protein>
    <submittedName>
        <fullName evidence="1">ATP-binding protein</fullName>
    </submittedName>
</protein>
<keyword evidence="1" id="KW-0067">ATP-binding</keyword>
<comment type="caution">
    <text evidence="1">The sequence shown here is derived from an EMBL/GenBank/DDBJ whole genome shotgun (WGS) entry which is preliminary data.</text>
</comment>
<dbReference type="Proteomes" id="UP000315423">
    <property type="component" value="Unassembled WGS sequence"/>
</dbReference>
<sequence length="473" mass="55565">MIRKFINRIDDLALLNHEYLSDSFSFTIIYGHRRVGKTELISHFQMDKPHIYFLADKRGTSSNLHRFRKKAADLFEDYVPDLETFDQVFEYIKTKWVSRKKLIIVIDEFSYLAQMDESIPSVFQLIVDEILKSPRFYLILCGSSISMMELSTLAYSSPLYGRRTSQIKLQPMRFRDIRGFFGKSKPDELIKIFGASGGIPFYLQFFNPESSFCENVKNILFAKEAVLYAEAEILLREELREPATFMNILFAISKGATRPNEIALKSYMEVKDLPYYLDILIRLGFIKKEHPVTERPVTKKTIYRINDNFIRFWFRYILTHKDELEQGYKEQAVEDLNNSYSTYLGETFEQVSKEMLIYMNLSGKLPFHFKNIGRQWGKIPRVPSGRNNYEIDIAAINSDTNEILFCECKYQDKKTDSDVYLKLKEKAGFVQWQSDQKNYFALISKFGFTDKMKRAAKKDDVLLLTLDDYVLHE</sequence>
<organism evidence="1 2">
    <name type="scientific">Candidatus Methanomarinus sp</name>
    <dbReference type="NCBI Taxonomy" id="3386244"/>
    <lineage>
        <taxon>Archaea</taxon>
        <taxon>Methanobacteriati</taxon>
        <taxon>Methanobacteriota</taxon>
        <taxon>Stenosarchaea group</taxon>
        <taxon>Methanomicrobia</taxon>
        <taxon>Methanosarcinales</taxon>
        <taxon>ANME-2 cluster</taxon>
        <taxon>Candidatus Methanocomedenaceae</taxon>
        <taxon>Candidatus Methanomarinus</taxon>
    </lineage>
</organism>
<gene>
    <name evidence="1" type="ORF">C5S46_03545</name>
</gene>
<dbReference type="EMBL" id="QYBA01000115">
    <property type="protein sequence ID" value="TKY91883.1"/>
    <property type="molecule type" value="Genomic_DNA"/>
</dbReference>
<name>A0AC61SB35_9EURY</name>
<accession>A0AC61SB35</accession>